<proteinExistence type="predicted"/>
<accession>A8H176</accession>
<keyword evidence="3" id="KW-1185">Reference proteome</keyword>
<keyword evidence="1" id="KW-1133">Transmembrane helix</keyword>
<dbReference type="HOGENOM" id="CLU_128770_0_0_6"/>
<dbReference type="KEGG" id="spl:Spea_0986"/>
<feature type="transmembrane region" description="Helical" evidence="1">
    <location>
        <begin position="6"/>
        <end position="38"/>
    </location>
</feature>
<dbReference type="STRING" id="398579.Spea_0986"/>
<name>A8H176_SHEPA</name>
<dbReference type="Proteomes" id="UP000002608">
    <property type="component" value="Chromosome"/>
</dbReference>
<keyword evidence="1" id="KW-0812">Transmembrane</keyword>
<evidence type="ECO:0000313" key="2">
    <source>
        <dbReference type="EMBL" id="ABV86313.1"/>
    </source>
</evidence>
<evidence type="ECO:0000256" key="1">
    <source>
        <dbReference type="SAM" id="Phobius"/>
    </source>
</evidence>
<reference evidence="2 3" key="1">
    <citation type="submission" date="2007-10" db="EMBL/GenBank/DDBJ databases">
        <title>Complete sequence of Shewanella pealeana ATCC 700345.</title>
        <authorList>
            <consortium name="US DOE Joint Genome Institute"/>
            <person name="Copeland A."/>
            <person name="Lucas S."/>
            <person name="Lapidus A."/>
            <person name="Barry K."/>
            <person name="Glavina del Rio T."/>
            <person name="Dalin E."/>
            <person name="Tice H."/>
            <person name="Pitluck S."/>
            <person name="Chertkov O."/>
            <person name="Brettin T."/>
            <person name="Bruce D."/>
            <person name="Detter J.C."/>
            <person name="Han C."/>
            <person name="Schmutz J."/>
            <person name="Larimer F."/>
            <person name="Land M."/>
            <person name="Hauser L."/>
            <person name="Kyrpides N."/>
            <person name="Kim E."/>
            <person name="Zhao J.-S.Z."/>
            <person name="Manno D."/>
            <person name="Hawari J."/>
            <person name="Richardson P."/>
        </authorList>
    </citation>
    <scope>NUCLEOTIDE SEQUENCE [LARGE SCALE GENOMIC DNA]</scope>
    <source>
        <strain evidence="3">ATCC 700345 / ANG-SQ1</strain>
    </source>
</reference>
<dbReference type="EMBL" id="CP000851">
    <property type="protein sequence ID" value="ABV86313.1"/>
    <property type="molecule type" value="Genomic_DNA"/>
</dbReference>
<keyword evidence="1" id="KW-0472">Membrane</keyword>
<evidence type="ECO:0000313" key="3">
    <source>
        <dbReference type="Proteomes" id="UP000002608"/>
    </source>
</evidence>
<protein>
    <submittedName>
        <fullName evidence="2">Uncharacterized protein</fullName>
    </submittedName>
</protein>
<dbReference type="OrthoDB" id="6270875at2"/>
<organism evidence="2 3">
    <name type="scientific">Shewanella pealeana (strain ATCC 700345 / ANG-SQ1)</name>
    <dbReference type="NCBI Taxonomy" id="398579"/>
    <lineage>
        <taxon>Bacteria</taxon>
        <taxon>Pseudomonadati</taxon>
        <taxon>Pseudomonadota</taxon>
        <taxon>Gammaproteobacteria</taxon>
        <taxon>Alteromonadales</taxon>
        <taxon>Shewanellaceae</taxon>
        <taxon>Shewanella</taxon>
    </lineage>
</organism>
<dbReference type="AlphaFoldDB" id="A8H176"/>
<gene>
    <name evidence="2" type="ordered locus">Spea_0986</name>
</gene>
<feature type="transmembrane region" description="Helical" evidence="1">
    <location>
        <begin position="94"/>
        <end position="112"/>
    </location>
</feature>
<sequence length="130" mass="14550">MPKRLIALLIFLVVISISGLMAKQGVLFCILTLFMVLAIIGKQKAGLIMLRVYTGLQLVVVSILPLALYDPDNMVASGPSSFAIGSFKTQLPDWLVFAMLILLAMVQIWIAFNRKVGQYFNREFNLNIMR</sequence>
<dbReference type="eggNOG" id="ENOG50315K0">
    <property type="taxonomic scope" value="Bacteria"/>
</dbReference>
<feature type="transmembrane region" description="Helical" evidence="1">
    <location>
        <begin position="50"/>
        <end position="69"/>
    </location>
</feature>